<feature type="transmembrane region" description="Helical" evidence="6">
    <location>
        <begin position="424"/>
        <end position="442"/>
    </location>
</feature>
<organism evidence="8 9">
    <name type="scientific">Apiospora rasikravindrae</name>
    <dbReference type="NCBI Taxonomy" id="990691"/>
    <lineage>
        <taxon>Eukaryota</taxon>
        <taxon>Fungi</taxon>
        <taxon>Dikarya</taxon>
        <taxon>Ascomycota</taxon>
        <taxon>Pezizomycotina</taxon>
        <taxon>Sordariomycetes</taxon>
        <taxon>Xylariomycetidae</taxon>
        <taxon>Amphisphaeriales</taxon>
        <taxon>Apiosporaceae</taxon>
        <taxon>Apiospora</taxon>
    </lineage>
</organism>
<feature type="transmembrane region" description="Helical" evidence="6">
    <location>
        <begin position="92"/>
        <end position="118"/>
    </location>
</feature>
<keyword evidence="5 6" id="KW-0472">Membrane</keyword>
<dbReference type="Pfam" id="PF07690">
    <property type="entry name" value="MFS_1"/>
    <property type="match status" value="1"/>
</dbReference>
<feature type="transmembrane region" description="Helical" evidence="6">
    <location>
        <begin position="487"/>
        <end position="506"/>
    </location>
</feature>
<evidence type="ECO:0000256" key="6">
    <source>
        <dbReference type="SAM" id="Phobius"/>
    </source>
</evidence>
<feature type="transmembrane region" description="Helical" evidence="6">
    <location>
        <begin position="399"/>
        <end position="417"/>
    </location>
</feature>
<dbReference type="CDD" id="cd17502">
    <property type="entry name" value="MFS_Azr1_MDR_like"/>
    <property type="match status" value="1"/>
</dbReference>
<dbReference type="InterPro" id="IPR020846">
    <property type="entry name" value="MFS_dom"/>
</dbReference>
<feature type="transmembrane region" description="Helical" evidence="6">
    <location>
        <begin position="217"/>
        <end position="238"/>
    </location>
</feature>
<dbReference type="PROSITE" id="PS50850">
    <property type="entry name" value="MFS"/>
    <property type="match status" value="1"/>
</dbReference>
<feature type="transmembrane region" description="Helical" evidence="6">
    <location>
        <begin position="359"/>
        <end position="379"/>
    </location>
</feature>
<reference evidence="8 9" key="1">
    <citation type="submission" date="2023-01" db="EMBL/GenBank/DDBJ databases">
        <title>Analysis of 21 Apiospora genomes using comparative genomics revels a genus with tremendous synthesis potential of carbohydrate active enzymes and secondary metabolites.</title>
        <authorList>
            <person name="Sorensen T."/>
        </authorList>
    </citation>
    <scope>NUCLEOTIDE SEQUENCE [LARGE SCALE GENOMIC DNA]</scope>
    <source>
        <strain evidence="8 9">CBS 33761</strain>
    </source>
</reference>
<feature type="transmembrane region" description="Helical" evidence="6">
    <location>
        <begin position="159"/>
        <end position="179"/>
    </location>
</feature>
<evidence type="ECO:0000313" key="9">
    <source>
        <dbReference type="Proteomes" id="UP001444661"/>
    </source>
</evidence>
<dbReference type="InterPro" id="IPR036259">
    <property type="entry name" value="MFS_trans_sf"/>
</dbReference>
<evidence type="ECO:0000259" key="7">
    <source>
        <dbReference type="PROSITE" id="PS50850"/>
    </source>
</evidence>
<evidence type="ECO:0000256" key="5">
    <source>
        <dbReference type="ARBA" id="ARBA00023136"/>
    </source>
</evidence>
<feature type="transmembrane region" description="Helical" evidence="6">
    <location>
        <begin position="250"/>
        <end position="270"/>
    </location>
</feature>
<dbReference type="Gene3D" id="1.20.1720.10">
    <property type="entry name" value="Multidrug resistance protein D"/>
    <property type="match status" value="1"/>
</dbReference>
<dbReference type="PANTHER" id="PTHR23501">
    <property type="entry name" value="MAJOR FACILITATOR SUPERFAMILY"/>
    <property type="match status" value="1"/>
</dbReference>
<comment type="similarity">
    <text evidence="2">Belongs to the major facilitator superfamily. TCR/Tet family.</text>
</comment>
<comment type="caution">
    <text evidence="8">The sequence shown here is derived from an EMBL/GenBank/DDBJ whole genome shotgun (WGS) entry which is preliminary data.</text>
</comment>
<feature type="transmembrane region" description="Helical" evidence="6">
    <location>
        <begin position="316"/>
        <end position="339"/>
    </location>
</feature>
<evidence type="ECO:0000313" key="8">
    <source>
        <dbReference type="EMBL" id="KAK8022713.1"/>
    </source>
</evidence>
<dbReference type="InterPro" id="IPR011701">
    <property type="entry name" value="MFS"/>
</dbReference>
<feature type="transmembrane region" description="Helical" evidence="6">
    <location>
        <begin position="185"/>
        <end position="210"/>
    </location>
</feature>
<feature type="transmembrane region" description="Helical" evidence="6">
    <location>
        <begin position="560"/>
        <end position="581"/>
    </location>
</feature>
<feature type="domain" description="Major facilitator superfamily (MFS) profile" evidence="7">
    <location>
        <begin position="95"/>
        <end position="540"/>
    </location>
</feature>
<evidence type="ECO:0000256" key="3">
    <source>
        <dbReference type="ARBA" id="ARBA00022692"/>
    </source>
</evidence>
<keyword evidence="9" id="KW-1185">Reference proteome</keyword>
<dbReference type="EMBL" id="JAQQWK010000012">
    <property type="protein sequence ID" value="KAK8022713.1"/>
    <property type="molecule type" value="Genomic_DNA"/>
</dbReference>
<evidence type="ECO:0000256" key="2">
    <source>
        <dbReference type="ARBA" id="ARBA00007520"/>
    </source>
</evidence>
<comment type="subcellular location">
    <subcellularLocation>
        <location evidence="1">Membrane</location>
        <topology evidence="1">Multi-pass membrane protein</topology>
    </subcellularLocation>
</comment>
<feature type="transmembrane region" description="Helical" evidence="6">
    <location>
        <begin position="454"/>
        <end position="475"/>
    </location>
</feature>
<gene>
    <name evidence="8" type="ORF">PG993_013480</name>
</gene>
<dbReference type="Proteomes" id="UP001444661">
    <property type="component" value="Unassembled WGS sequence"/>
</dbReference>
<keyword evidence="3 6" id="KW-0812">Transmembrane</keyword>
<proteinExistence type="inferred from homology"/>
<evidence type="ECO:0000256" key="1">
    <source>
        <dbReference type="ARBA" id="ARBA00004141"/>
    </source>
</evidence>
<accession>A0ABR1RXV1</accession>
<dbReference type="SUPFAM" id="SSF103473">
    <property type="entry name" value="MFS general substrate transporter"/>
    <property type="match status" value="1"/>
</dbReference>
<keyword evidence="4 6" id="KW-1133">Transmembrane helix</keyword>
<name>A0ABR1RXV1_9PEZI</name>
<protein>
    <submittedName>
        <fullName evidence="8">MFS multidrug transporter</fullName>
    </submittedName>
</protein>
<sequence length="595" mass="64162">MVEPTPDAAKVLQFGSIDDESYELQDKDKESGLRGDPILEFRFGDLSSSNLELHFGDDWTRQRSRSRAISQSRSSRPVSSIYQDQFPTGIKLVLILASMVLVQFVLMLDLSIIATAIPSITNEFNSLLDVGWYGSSYQLASASLQPMTGKIYSNFKSKWAFFLFFFIFELGSLLCAVAQSSVMLIVARAIAGVGSAGLLTGGLTIVSACLPKQRQPAMLGIMIAIGQLGQASGPLIGGAFTEFVSWRWCFYINLPIGGLIAGFLFFVHIPDRVEKPDKAKILSTFASTMDLDGFGLFAPAAVQLLLALQYGGNQYAWNSATVIGLLAGGAGTFALFFYWEYRKGKSAMVPLYLLRQRTVWSSCATMFFNIGVTNIISYYLPIYFQAVEDASPITSGVDLLPNILVQIAFAMVSGLTVQRFGYYWPWVVIGPTASAIAFGLMSTVRPGTASANRIGYQVLAGFGMGAGTTMPFVVVQNLVPLAQTPTAMAILLFCQNFGGACFLTFASTVFNQSLPKAIATYAPAANVAEILATGATAFRHVVNSTDLPGVIMAYSVSISYVWYLVCGAAGGALMTGLFMGYRDIRKTGNDPAPAP</sequence>
<evidence type="ECO:0000256" key="4">
    <source>
        <dbReference type="ARBA" id="ARBA00022989"/>
    </source>
</evidence>
<dbReference type="PANTHER" id="PTHR23501:SF193">
    <property type="entry name" value="MULTIDRUG TRANSPORTER, PUTATIVE (AFU_ORTHOLOGUE AFUA_8G00940)-RELATED"/>
    <property type="match status" value="1"/>
</dbReference>
<dbReference type="Gene3D" id="1.20.1250.20">
    <property type="entry name" value="MFS general substrate transporter like domains"/>
    <property type="match status" value="1"/>
</dbReference>